<dbReference type="AlphaFoldDB" id="A0A5J6WQ09"/>
<reference evidence="1 2" key="1">
    <citation type="submission" date="2019-09" db="EMBL/GenBank/DDBJ databases">
        <title>Hybrid Assembly of the complete Genome of the Deep-Sea Bacterium Moritella marina from long Nanopore and Illumina reads.</title>
        <authorList>
            <person name="Magin S."/>
            <person name="Georgoulis A."/>
            <person name="Papadimitriou K."/>
            <person name="Iliakis G."/>
            <person name="Vorgias C.E."/>
        </authorList>
    </citation>
    <scope>NUCLEOTIDE SEQUENCE [LARGE SCALE GENOMIC DNA]</scope>
    <source>
        <strain evidence="1 2">MP-1</strain>
    </source>
</reference>
<protein>
    <submittedName>
        <fullName evidence="1">Uncharacterized protein</fullName>
    </submittedName>
</protein>
<dbReference type="KEGG" id="mmaa:FR932_08810"/>
<accession>A0A5J6WQ09</accession>
<dbReference type="OrthoDB" id="5518417at2"/>
<keyword evidence="2" id="KW-1185">Reference proteome</keyword>
<evidence type="ECO:0000313" key="1">
    <source>
        <dbReference type="EMBL" id="QFI40246.1"/>
    </source>
</evidence>
<evidence type="ECO:0000313" key="2">
    <source>
        <dbReference type="Proteomes" id="UP000327424"/>
    </source>
</evidence>
<name>A0A5J6WQ09_MORMI</name>
<proteinExistence type="predicted"/>
<dbReference type="EMBL" id="CP044399">
    <property type="protein sequence ID" value="QFI40246.1"/>
    <property type="molecule type" value="Genomic_DNA"/>
</dbReference>
<sequence length="230" mass="26552">MKRKSGQLIKSDYLEGSSLEVTNSDPKEPLLCHRCEQFLSSSYEQYGTRLFKNPKGVVKKEDSIEFSNFEYERFYLYLLSILWRASVSKLPEFSEVDLPSELANILRSCIEAESPKINDNLSIDDFFRVSVYRLIDSTNTLEDKVIKGLLTTFIQTTNEKDETVYYFTVDGFLIKYVFTVGANENDVKTSKNHGQLEKDSTVNMLKAEITDFPELVEMIRNLTRKVKSRA</sequence>
<gene>
    <name evidence="1" type="ORF">FR932_08810</name>
</gene>
<dbReference type="Proteomes" id="UP000327424">
    <property type="component" value="Chromosome"/>
</dbReference>
<organism evidence="1 2">
    <name type="scientific">Moritella marina ATCC 15381</name>
    <dbReference type="NCBI Taxonomy" id="1202962"/>
    <lineage>
        <taxon>Bacteria</taxon>
        <taxon>Pseudomonadati</taxon>
        <taxon>Pseudomonadota</taxon>
        <taxon>Gammaproteobacteria</taxon>
        <taxon>Alteromonadales</taxon>
        <taxon>Moritellaceae</taxon>
        <taxon>Moritella</taxon>
    </lineage>
</organism>